<name>A0ABQ6E562_9GAMM</name>
<evidence type="ECO:0000313" key="1">
    <source>
        <dbReference type="EMBL" id="GLS92338.1"/>
    </source>
</evidence>
<comment type="caution">
    <text evidence="1">The sequence shown here is derived from an EMBL/GenBank/DDBJ whole genome shotgun (WGS) entry which is preliminary data.</text>
</comment>
<dbReference type="Gene3D" id="1.10.10.10">
    <property type="entry name" value="Winged helix-like DNA-binding domain superfamily/Winged helix DNA-binding domain"/>
    <property type="match status" value="1"/>
</dbReference>
<organism evidence="1 2">
    <name type="scientific">Psychromonas marina</name>
    <dbReference type="NCBI Taxonomy" id="88364"/>
    <lineage>
        <taxon>Bacteria</taxon>
        <taxon>Pseudomonadati</taxon>
        <taxon>Pseudomonadota</taxon>
        <taxon>Gammaproteobacteria</taxon>
        <taxon>Alteromonadales</taxon>
        <taxon>Psychromonadaceae</taxon>
        <taxon>Psychromonas</taxon>
    </lineage>
</organism>
<proteinExistence type="predicted"/>
<sequence length="180" mass="20167">MNAYQLLQDVLHTPTELGHYWHNQSSLAQFSGLTQSNISKQLNKLVHNGVVKVDLREHADGKNGKHYCLITKLNSHESAQQTAHQQLRSAVEVLANDLKKNKKLPIEQYQSLLAQVKKVSASVKGQIKAQSAYDRQYSKLRNIFKNLSDEEVAAFTSELLTTGANHGAITDKYLTLNAEK</sequence>
<keyword evidence="2" id="KW-1185">Reference proteome</keyword>
<accession>A0ABQ6E562</accession>
<reference evidence="2" key="1">
    <citation type="journal article" date="2019" name="Int. J. Syst. Evol. Microbiol.">
        <title>The Global Catalogue of Microorganisms (GCM) 10K type strain sequencing project: providing services to taxonomists for standard genome sequencing and annotation.</title>
        <authorList>
            <consortium name="The Broad Institute Genomics Platform"/>
            <consortium name="The Broad Institute Genome Sequencing Center for Infectious Disease"/>
            <person name="Wu L."/>
            <person name="Ma J."/>
        </authorList>
    </citation>
    <scope>NUCLEOTIDE SEQUENCE [LARGE SCALE GENOMIC DNA]</scope>
    <source>
        <strain evidence="2">NBRC 103166</strain>
    </source>
</reference>
<gene>
    <name evidence="1" type="ORF">GCM10007916_34090</name>
</gene>
<dbReference type="InterPro" id="IPR036388">
    <property type="entry name" value="WH-like_DNA-bd_sf"/>
</dbReference>
<dbReference type="EMBL" id="BSPQ01000021">
    <property type="protein sequence ID" value="GLS92338.1"/>
    <property type="molecule type" value="Genomic_DNA"/>
</dbReference>
<dbReference type="InterPro" id="IPR036390">
    <property type="entry name" value="WH_DNA-bd_sf"/>
</dbReference>
<protein>
    <recommendedName>
        <fullName evidence="3">MarR family transcriptional regulator</fullName>
    </recommendedName>
</protein>
<evidence type="ECO:0000313" key="2">
    <source>
        <dbReference type="Proteomes" id="UP001157353"/>
    </source>
</evidence>
<dbReference type="SUPFAM" id="SSF46785">
    <property type="entry name" value="Winged helix' DNA-binding domain"/>
    <property type="match status" value="1"/>
</dbReference>
<evidence type="ECO:0008006" key="3">
    <source>
        <dbReference type="Google" id="ProtNLM"/>
    </source>
</evidence>
<dbReference type="RefSeq" id="WP_284205442.1">
    <property type="nucleotide sequence ID" value="NZ_BSPQ01000021.1"/>
</dbReference>
<dbReference type="Proteomes" id="UP001157353">
    <property type="component" value="Unassembled WGS sequence"/>
</dbReference>